<name>A0A382QGL5_9ZZZZ</name>
<dbReference type="AlphaFoldDB" id="A0A382QGL5"/>
<dbReference type="InterPro" id="IPR011008">
    <property type="entry name" value="Dimeric_a/b-barrel"/>
</dbReference>
<dbReference type="PANTHER" id="PTHR41521:SF4">
    <property type="entry name" value="BLR0684 PROTEIN"/>
    <property type="match status" value="1"/>
</dbReference>
<protein>
    <recommendedName>
        <fullName evidence="1">DUF1330 domain-containing protein</fullName>
    </recommendedName>
</protein>
<accession>A0A382QGL5</accession>
<sequence>MTAYAIVQINITKPEDYKVYLTQVTPIVEKYGGEYIVRGGKFEVMLGSWNYERTVLIKFPSYDVAMSWYHSEEYAPIKKIREDNSEGNLIIVEGI</sequence>
<organism evidence="2">
    <name type="scientific">marine metagenome</name>
    <dbReference type="NCBI Taxonomy" id="408172"/>
    <lineage>
        <taxon>unclassified sequences</taxon>
        <taxon>metagenomes</taxon>
        <taxon>ecological metagenomes</taxon>
    </lineage>
</organism>
<dbReference type="InterPro" id="IPR010753">
    <property type="entry name" value="DUF1330"/>
</dbReference>
<proteinExistence type="predicted"/>
<dbReference type="Gene3D" id="3.30.70.100">
    <property type="match status" value="1"/>
</dbReference>
<evidence type="ECO:0000259" key="1">
    <source>
        <dbReference type="Pfam" id="PF07045"/>
    </source>
</evidence>
<dbReference type="Pfam" id="PF07045">
    <property type="entry name" value="DUF1330"/>
    <property type="match status" value="1"/>
</dbReference>
<dbReference type="EMBL" id="UINC01114047">
    <property type="protein sequence ID" value="SVC84080.1"/>
    <property type="molecule type" value="Genomic_DNA"/>
</dbReference>
<dbReference type="SUPFAM" id="SSF54909">
    <property type="entry name" value="Dimeric alpha+beta barrel"/>
    <property type="match status" value="1"/>
</dbReference>
<reference evidence="2" key="1">
    <citation type="submission" date="2018-05" db="EMBL/GenBank/DDBJ databases">
        <authorList>
            <person name="Lanie J.A."/>
            <person name="Ng W.-L."/>
            <person name="Kazmierczak K.M."/>
            <person name="Andrzejewski T.M."/>
            <person name="Davidsen T.M."/>
            <person name="Wayne K.J."/>
            <person name="Tettelin H."/>
            <person name="Glass J.I."/>
            <person name="Rusch D."/>
            <person name="Podicherti R."/>
            <person name="Tsui H.-C.T."/>
            <person name="Winkler M.E."/>
        </authorList>
    </citation>
    <scope>NUCLEOTIDE SEQUENCE</scope>
</reference>
<evidence type="ECO:0000313" key="2">
    <source>
        <dbReference type="EMBL" id="SVC84080.1"/>
    </source>
</evidence>
<gene>
    <name evidence="2" type="ORF">METZ01_LOCUS336934</name>
</gene>
<feature type="domain" description="DUF1330" evidence="1">
    <location>
        <begin position="2"/>
        <end position="95"/>
    </location>
</feature>
<dbReference type="PANTHER" id="PTHR41521">
    <property type="match status" value="1"/>
</dbReference>